<keyword evidence="1" id="KW-1133">Transmembrane helix</keyword>
<organism evidence="2 3">
    <name type="scientific">Candidatus Amesbacteria bacterium RIFOXYB1_FULL_44_23</name>
    <dbReference type="NCBI Taxonomy" id="1797263"/>
    <lineage>
        <taxon>Bacteria</taxon>
        <taxon>Candidatus Amesiibacteriota</taxon>
    </lineage>
</organism>
<keyword evidence="1" id="KW-0812">Transmembrane</keyword>
<evidence type="ECO:0000313" key="3">
    <source>
        <dbReference type="Proteomes" id="UP000176424"/>
    </source>
</evidence>
<dbReference type="PANTHER" id="PTHR36833:SF2">
    <property type="entry name" value="SLR0610 PROTEIN"/>
    <property type="match status" value="1"/>
</dbReference>
<dbReference type="InterPro" id="IPR010390">
    <property type="entry name" value="ABC-2_transporter-like"/>
</dbReference>
<proteinExistence type="predicted"/>
<evidence type="ECO:0008006" key="4">
    <source>
        <dbReference type="Google" id="ProtNLM"/>
    </source>
</evidence>
<sequence>MISISWMQAMEYRSDFISWMLVDTGWSIMDLAFFTSLINFTQVIGDWNKGQSLVVLGVFRLLVIPVWGWMFNSFHLLPRLVSEGRLDMIITKPADSQFLVSTRNFSFSILPSLVTGSAFIWMGFNLLGFVPNVYQILLFLWLTLVSITLMYALYFLTMTAVLFTDRLDNLYHIFTAFYDSSKYPAQIYPVFWQHLLTTIFPLALMIVVPAESLFLPVNIVRLVQFHLLTVVFLFVGRRVWFAGLRRYSSASS</sequence>
<dbReference type="Pfam" id="PF06182">
    <property type="entry name" value="ABC2_membrane_6"/>
    <property type="match status" value="1"/>
</dbReference>
<accession>A0A1F4ZVX4</accession>
<gene>
    <name evidence="2" type="ORF">A2397_02700</name>
</gene>
<dbReference type="Proteomes" id="UP000176424">
    <property type="component" value="Unassembled WGS sequence"/>
</dbReference>
<dbReference type="STRING" id="1797263.A2397_02700"/>
<feature type="transmembrane region" description="Helical" evidence="1">
    <location>
        <begin position="136"/>
        <end position="163"/>
    </location>
</feature>
<evidence type="ECO:0000256" key="1">
    <source>
        <dbReference type="SAM" id="Phobius"/>
    </source>
</evidence>
<evidence type="ECO:0000313" key="2">
    <source>
        <dbReference type="EMBL" id="OGD10258.1"/>
    </source>
</evidence>
<dbReference type="EMBL" id="MEXR01000009">
    <property type="protein sequence ID" value="OGD10258.1"/>
    <property type="molecule type" value="Genomic_DNA"/>
</dbReference>
<reference evidence="2 3" key="1">
    <citation type="journal article" date="2016" name="Nat. Commun.">
        <title>Thousands of microbial genomes shed light on interconnected biogeochemical processes in an aquifer system.</title>
        <authorList>
            <person name="Anantharaman K."/>
            <person name="Brown C.T."/>
            <person name="Hug L.A."/>
            <person name="Sharon I."/>
            <person name="Castelle C.J."/>
            <person name="Probst A.J."/>
            <person name="Thomas B.C."/>
            <person name="Singh A."/>
            <person name="Wilkins M.J."/>
            <person name="Karaoz U."/>
            <person name="Brodie E.L."/>
            <person name="Williams K.H."/>
            <person name="Hubbard S.S."/>
            <person name="Banfield J.F."/>
        </authorList>
    </citation>
    <scope>NUCLEOTIDE SEQUENCE [LARGE SCALE GENOMIC DNA]</scope>
</reference>
<feature type="transmembrane region" description="Helical" evidence="1">
    <location>
        <begin position="191"/>
        <end position="210"/>
    </location>
</feature>
<comment type="caution">
    <text evidence="2">The sequence shown here is derived from an EMBL/GenBank/DDBJ whole genome shotgun (WGS) entry which is preliminary data.</text>
</comment>
<dbReference type="PANTHER" id="PTHR36833">
    <property type="entry name" value="SLR0610 PROTEIN-RELATED"/>
    <property type="match status" value="1"/>
</dbReference>
<feature type="transmembrane region" description="Helical" evidence="1">
    <location>
        <begin position="105"/>
        <end position="124"/>
    </location>
</feature>
<keyword evidence="1" id="KW-0472">Membrane</keyword>
<protein>
    <recommendedName>
        <fullName evidence="4">ABC transporter permease</fullName>
    </recommendedName>
</protein>
<feature type="transmembrane region" description="Helical" evidence="1">
    <location>
        <begin position="52"/>
        <end position="70"/>
    </location>
</feature>
<name>A0A1F4ZVX4_9BACT</name>
<feature type="transmembrane region" description="Helical" evidence="1">
    <location>
        <begin position="222"/>
        <end position="240"/>
    </location>
</feature>
<dbReference type="AlphaFoldDB" id="A0A1F4ZVX4"/>